<evidence type="ECO:0008006" key="3">
    <source>
        <dbReference type="Google" id="ProtNLM"/>
    </source>
</evidence>
<dbReference type="EMBL" id="ML179962">
    <property type="protein sequence ID" value="THU79902.1"/>
    <property type="molecule type" value="Genomic_DNA"/>
</dbReference>
<dbReference type="Proteomes" id="UP000297245">
    <property type="component" value="Unassembled WGS sequence"/>
</dbReference>
<sequence length="414" mass="47749">MSLVNHRLRRLSLPILFKNIRFELQLDAGSHYAISEMDNMDLKREVQHLMKALKCNAHLTPLIRTISILYLSGVGKRPRYCSSADYCKDLETSLIIDVLSRCTNLEYLELPRHIVFGAMDNQHLVIEALNRHPSDELRLKFQYLKEQSSVHPAGFQSMSLSRVVCCSWGGQCPGEEMKTWLAQGLNIEEILRGGYDSQPDDSWIDYTYPGLTSIEDWKGNHRSLQSTIEFLQRHPLVKRIELAPGHEHDNTPWGVAFAKRMHPYSCKVFHPDYSMVMFKVDEEWLYEEITVTFQDDIPHGDVGMIETMVQKLGTMLSRSSCDMLFVVIDFLSPVGEYMTSEDLIGIITRNLSHFKFLTVHLGRFLCDILTREYPQILEPGSAINHESIAGFKPFRERLRQATRTDLYFSQGLRV</sequence>
<organism evidence="1 2">
    <name type="scientific">Dendrothele bispora (strain CBS 962.96)</name>
    <dbReference type="NCBI Taxonomy" id="1314807"/>
    <lineage>
        <taxon>Eukaryota</taxon>
        <taxon>Fungi</taxon>
        <taxon>Dikarya</taxon>
        <taxon>Basidiomycota</taxon>
        <taxon>Agaricomycotina</taxon>
        <taxon>Agaricomycetes</taxon>
        <taxon>Agaricomycetidae</taxon>
        <taxon>Agaricales</taxon>
        <taxon>Agaricales incertae sedis</taxon>
        <taxon>Dendrothele</taxon>
    </lineage>
</organism>
<dbReference type="OrthoDB" id="2894845at2759"/>
<reference evidence="1 2" key="1">
    <citation type="journal article" date="2019" name="Nat. Ecol. Evol.">
        <title>Megaphylogeny resolves global patterns of mushroom evolution.</title>
        <authorList>
            <person name="Varga T."/>
            <person name="Krizsan K."/>
            <person name="Foldi C."/>
            <person name="Dima B."/>
            <person name="Sanchez-Garcia M."/>
            <person name="Sanchez-Ramirez S."/>
            <person name="Szollosi G.J."/>
            <person name="Szarkandi J.G."/>
            <person name="Papp V."/>
            <person name="Albert L."/>
            <person name="Andreopoulos W."/>
            <person name="Angelini C."/>
            <person name="Antonin V."/>
            <person name="Barry K.W."/>
            <person name="Bougher N.L."/>
            <person name="Buchanan P."/>
            <person name="Buyck B."/>
            <person name="Bense V."/>
            <person name="Catcheside P."/>
            <person name="Chovatia M."/>
            <person name="Cooper J."/>
            <person name="Damon W."/>
            <person name="Desjardin D."/>
            <person name="Finy P."/>
            <person name="Geml J."/>
            <person name="Haridas S."/>
            <person name="Hughes K."/>
            <person name="Justo A."/>
            <person name="Karasinski D."/>
            <person name="Kautmanova I."/>
            <person name="Kiss B."/>
            <person name="Kocsube S."/>
            <person name="Kotiranta H."/>
            <person name="LaButti K.M."/>
            <person name="Lechner B.E."/>
            <person name="Liimatainen K."/>
            <person name="Lipzen A."/>
            <person name="Lukacs Z."/>
            <person name="Mihaltcheva S."/>
            <person name="Morgado L.N."/>
            <person name="Niskanen T."/>
            <person name="Noordeloos M.E."/>
            <person name="Ohm R.A."/>
            <person name="Ortiz-Santana B."/>
            <person name="Ovrebo C."/>
            <person name="Racz N."/>
            <person name="Riley R."/>
            <person name="Savchenko A."/>
            <person name="Shiryaev A."/>
            <person name="Soop K."/>
            <person name="Spirin V."/>
            <person name="Szebenyi C."/>
            <person name="Tomsovsky M."/>
            <person name="Tulloss R.E."/>
            <person name="Uehling J."/>
            <person name="Grigoriev I.V."/>
            <person name="Vagvolgyi C."/>
            <person name="Papp T."/>
            <person name="Martin F.M."/>
            <person name="Miettinen O."/>
            <person name="Hibbett D.S."/>
            <person name="Nagy L.G."/>
        </authorList>
    </citation>
    <scope>NUCLEOTIDE SEQUENCE [LARGE SCALE GENOMIC DNA]</scope>
    <source>
        <strain evidence="1 2">CBS 962.96</strain>
    </source>
</reference>
<evidence type="ECO:0000313" key="1">
    <source>
        <dbReference type="EMBL" id="THU79902.1"/>
    </source>
</evidence>
<evidence type="ECO:0000313" key="2">
    <source>
        <dbReference type="Proteomes" id="UP000297245"/>
    </source>
</evidence>
<keyword evidence="2" id="KW-1185">Reference proteome</keyword>
<gene>
    <name evidence="1" type="ORF">K435DRAFT_874944</name>
</gene>
<dbReference type="AlphaFoldDB" id="A0A4S8KVF0"/>
<accession>A0A4S8KVF0</accession>
<proteinExistence type="predicted"/>
<name>A0A4S8KVF0_DENBC</name>
<protein>
    <recommendedName>
        <fullName evidence="3">F-box domain-containing protein</fullName>
    </recommendedName>
</protein>